<keyword evidence="1" id="KW-0812">Transmembrane</keyword>
<dbReference type="RefSeq" id="WP_022858278.1">
    <property type="nucleotide sequence ID" value="NZ_CP007457.1"/>
</dbReference>
<evidence type="ECO:0000313" key="3">
    <source>
        <dbReference type="Proteomes" id="UP000030636"/>
    </source>
</evidence>
<sequence length="86" mass="9900">MKIAPIVDPHVRRPSPKPMQVDLRKAFILGTVLWTIALVVCICCWQFGHNLWFRTSTVICASGVVIGLLLLVWEFFDRSDYRRLGK</sequence>
<keyword evidence="1" id="KW-1133">Transmembrane helix</keyword>
<feature type="transmembrane region" description="Helical" evidence="1">
    <location>
        <begin position="54"/>
        <end position="76"/>
    </location>
</feature>
<evidence type="ECO:0008006" key="4">
    <source>
        <dbReference type="Google" id="ProtNLM"/>
    </source>
</evidence>
<keyword evidence="1" id="KW-0472">Membrane</keyword>
<accession>A0A0A7IAW2</accession>
<dbReference type="InterPro" id="IPR019681">
    <property type="entry name" value="DUF2530"/>
</dbReference>
<organism evidence="2 3">
    <name type="scientific">Bifidobacterium pseudolongum PV8-2</name>
    <dbReference type="NCBI Taxonomy" id="1447715"/>
    <lineage>
        <taxon>Bacteria</taxon>
        <taxon>Bacillati</taxon>
        <taxon>Actinomycetota</taxon>
        <taxon>Actinomycetes</taxon>
        <taxon>Bifidobacteriales</taxon>
        <taxon>Bifidobacteriaceae</taxon>
        <taxon>Bifidobacterium</taxon>
    </lineage>
</organism>
<dbReference type="EMBL" id="CP007457">
    <property type="protein sequence ID" value="AIZ15934.1"/>
    <property type="molecule type" value="Genomic_DNA"/>
</dbReference>
<dbReference type="Proteomes" id="UP000030636">
    <property type="component" value="Chromosome"/>
</dbReference>
<dbReference type="STRING" id="1447715.AH67_02490"/>
<proteinExistence type="predicted"/>
<protein>
    <recommendedName>
        <fullName evidence="4">DUF2530 domain-containing protein</fullName>
    </recommendedName>
</protein>
<feature type="transmembrane region" description="Helical" evidence="1">
    <location>
        <begin position="26"/>
        <end position="48"/>
    </location>
</feature>
<dbReference type="KEGG" id="bpsp:AH67_02490"/>
<reference evidence="2 3" key="1">
    <citation type="journal article" date="2015" name="Genome Announc.">
        <title>Bifidobacterium pseudolongum Strain PV8-2, Isolated from a Stool Sample of an Anemic Kenyan Infant.</title>
        <authorList>
            <person name="Vazquez-Gutierrez P."/>
            <person name="Lacroix C."/>
            <person name="Chassard C."/>
            <person name="Klumpp J."/>
            <person name="Stevens M.J."/>
            <person name="Jans C."/>
        </authorList>
    </citation>
    <scope>NUCLEOTIDE SEQUENCE [LARGE SCALE GENOMIC DNA]</scope>
    <source>
        <strain evidence="2 3">PV8-2</strain>
    </source>
</reference>
<dbReference type="HOGENOM" id="CLU_150710_5_0_11"/>
<dbReference type="AlphaFoldDB" id="A0A0A7IAW2"/>
<gene>
    <name evidence="2" type="ORF">AH67_02490</name>
</gene>
<keyword evidence="3" id="KW-1185">Reference proteome</keyword>
<dbReference type="OrthoDB" id="3243101at2"/>
<name>A0A0A7IAW2_9BIFI</name>
<evidence type="ECO:0000313" key="2">
    <source>
        <dbReference type="EMBL" id="AIZ15934.1"/>
    </source>
</evidence>
<evidence type="ECO:0000256" key="1">
    <source>
        <dbReference type="SAM" id="Phobius"/>
    </source>
</evidence>
<dbReference type="Pfam" id="PF10745">
    <property type="entry name" value="DUF2530"/>
    <property type="match status" value="1"/>
</dbReference>